<dbReference type="Proteomes" id="UP000253845">
    <property type="component" value="Unassembled WGS sequence"/>
</dbReference>
<dbReference type="InterPro" id="IPR013520">
    <property type="entry name" value="Ribonucl_H"/>
</dbReference>
<organism evidence="6 7">
    <name type="scientific">Aspergillus niger ATCC 13496</name>
    <dbReference type="NCBI Taxonomy" id="1353008"/>
    <lineage>
        <taxon>Eukaryota</taxon>
        <taxon>Fungi</taxon>
        <taxon>Dikarya</taxon>
        <taxon>Ascomycota</taxon>
        <taxon>Pezizomycotina</taxon>
        <taxon>Eurotiomycetes</taxon>
        <taxon>Eurotiomycetidae</taxon>
        <taxon>Eurotiales</taxon>
        <taxon>Aspergillaceae</taxon>
        <taxon>Aspergillus</taxon>
        <taxon>Aspergillus subgen. Circumdati</taxon>
    </lineage>
</organism>
<dbReference type="EMBL" id="KZ851938">
    <property type="protein sequence ID" value="RDH16505.1"/>
    <property type="molecule type" value="Genomic_DNA"/>
</dbReference>
<protein>
    <recommendedName>
        <fullName evidence="5">Exonuclease domain-containing protein</fullName>
    </recommendedName>
</protein>
<dbReference type="InterPro" id="IPR047021">
    <property type="entry name" value="REXO1/3/4-like"/>
</dbReference>
<evidence type="ECO:0000256" key="2">
    <source>
        <dbReference type="ARBA" id="ARBA00022801"/>
    </source>
</evidence>
<reference evidence="6 7" key="1">
    <citation type="submission" date="2018-07" db="EMBL/GenBank/DDBJ databases">
        <title>Section-level genome sequencing of Aspergillus section Nigri to investigate inter- and intra-species variation.</title>
        <authorList>
            <consortium name="DOE Joint Genome Institute"/>
            <person name="Vesth T.C."/>
            <person name="Nybo J.L."/>
            <person name="Theobald S."/>
            <person name="Frisvad J.C."/>
            <person name="Larsen T.O."/>
            <person name="Nielsen K.F."/>
            <person name="Hoof J.B."/>
            <person name="Brandl J."/>
            <person name="Salamov A."/>
            <person name="Riley R."/>
            <person name="Gladden J.M."/>
            <person name="Phatale P."/>
            <person name="Nielsen M.T."/>
            <person name="Lyhne E.K."/>
            <person name="Kogle M.E."/>
            <person name="Strasser K."/>
            <person name="McDonnell E."/>
            <person name="Barry K."/>
            <person name="Clum A."/>
            <person name="Chen C."/>
            <person name="Nolan M."/>
            <person name="Sandor L."/>
            <person name="Kuo A."/>
            <person name="Lipzen A."/>
            <person name="Hainaut M."/>
            <person name="Drula E."/>
            <person name="Tsang A."/>
            <person name="Magnuson J.K."/>
            <person name="Henrissat B."/>
            <person name="Wiebenga A."/>
            <person name="Simmons B.A."/>
            <person name="Makela M.R."/>
            <person name="De vries R.P."/>
            <person name="Grigoriev I.V."/>
            <person name="Mortensen U.H."/>
            <person name="Baker S.E."/>
            <person name="Andersen M.R."/>
        </authorList>
    </citation>
    <scope>NUCLEOTIDE SEQUENCE [LARGE SCALE GENOMIC DNA]</scope>
    <source>
        <strain evidence="6 7">ATCC 13496</strain>
    </source>
</reference>
<dbReference type="GO" id="GO:0005634">
    <property type="term" value="C:nucleus"/>
    <property type="evidence" value="ECO:0007669"/>
    <property type="project" value="TreeGrafter"/>
</dbReference>
<dbReference type="InterPro" id="IPR012337">
    <property type="entry name" value="RNaseH-like_sf"/>
</dbReference>
<evidence type="ECO:0000256" key="3">
    <source>
        <dbReference type="ARBA" id="ARBA00022839"/>
    </source>
</evidence>
<keyword evidence="1" id="KW-0540">Nuclease</keyword>
<feature type="compositionally biased region" description="Low complexity" evidence="4">
    <location>
        <begin position="75"/>
        <end position="88"/>
    </location>
</feature>
<dbReference type="CDD" id="cd06137">
    <property type="entry name" value="DEDDh_RNase"/>
    <property type="match status" value="1"/>
</dbReference>
<accession>A0A370BQZ7</accession>
<evidence type="ECO:0000256" key="4">
    <source>
        <dbReference type="SAM" id="MobiDB-lite"/>
    </source>
</evidence>
<dbReference type="VEuPathDB" id="FungiDB:M747DRAFT_245006"/>
<keyword evidence="2" id="KW-0378">Hydrolase</keyword>
<feature type="region of interest" description="Disordered" evidence="4">
    <location>
        <begin position="68"/>
        <end position="88"/>
    </location>
</feature>
<gene>
    <name evidence="6" type="ORF">M747DRAFT_245006</name>
</gene>
<dbReference type="PANTHER" id="PTHR12801:SF114">
    <property type="entry name" value="EXONUCLEASE, PUTATIVE (AFU_ORTHOLOGUE AFUA_7G00870)-RELATED"/>
    <property type="match status" value="1"/>
</dbReference>
<sequence length="379" mass="42688">MTITMFTPIELPPTYYISLHMNVPISPLYPWGMPYTRSTSFSHTTTIYTNTNTNTTTIERKDSGICIPSNTTSRKPSTITINPKPTTTTTYAAPSRWTTLTSPAEQTKALDFLTNNYHTIQTLQAANYTITPDTTKNNIRFQQTPSTNDPSARRAVSLDCEMVTDTTGRTQLCQVSMVDVLTGELLLDQPVLPSEPVSDWRTKWSGMTAELMAQHVAAGRTVNGYEGARARVWEYIDQKTILVGQSLNFDLDVLGIVHERVVDTYLLMRGQRRGRSCRLRDVVRDCCGVEIQKGEELEGGHDCAEDCYAAREVALWAVEHLGRDEAFISRSMSPIDDKFQLSSAYFPATCYCIPRDAEWATFHGWTLRVDTYDTTHVNY</sequence>
<dbReference type="GO" id="GO:0003676">
    <property type="term" value="F:nucleic acid binding"/>
    <property type="evidence" value="ECO:0007669"/>
    <property type="project" value="InterPro"/>
</dbReference>
<evidence type="ECO:0000313" key="6">
    <source>
        <dbReference type="EMBL" id="RDH16505.1"/>
    </source>
</evidence>
<dbReference type="AlphaFoldDB" id="A0A370BQZ7"/>
<evidence type="ECO:0000313" key="7">
    <source>
        <dbReference type="Proteomes" id="UP000253845"/>
    </source>
</evidence>
<feature type="domain" description="Exonuclease" evidence="5">
    <location>
        <begin position="154"/>
        <end position="323"/>
    </location>
</feature>
<dbReference type="PANTHER" id="PTHR12801">
    <property type="entry name" value="RNA EXONUCLEASE REXO1 / RECO3 FAMILY MEMBER-RELATED"/>
    <property type="match status" value="1"/>
</dbReference>
<name>A0A370BQZ7_ASPNG</name>
<evidence type="ECO:0000256" key="1">
    <source>
        <dbReference type="ARBA" id="ARBA00022722"/>
    </source>
</evidence>
<dbReference type="Gene3D" id="3.30.420.10">
    <property type="entry name" value="Ribonuclease H-like superfamily/Ribonuclease H"/>
    <property type="match status" value="1"/>
</dbReference>
<dbReference type="GO" id="GO:0006364">
    <property type="term" value="P:rRNA processing"/>
    <property type="evidence" value="ECO:0007669"/>
    <property type="project" value="TreeGrafter"/>
</dbReference>
<dbReference type="GO" id="GO:0004527">
    <property type="term" value="F:exonuclease activity"/>
    <property type="evidence" value="ECO:0007669"/>
    <property type="project" value="UniProtKB-KW"/>
</dbReference>
<dbReference type="SUPFAM" id="SSF53098">
    <property type="entry name" value="Ribonuclease H-like"/>
    <property type="match status" value="1"/>
</dbReference>
<dbReference type="GO" id="GO:0000027">
    <property type="term" value="P:ribosomal large subunit assembly"/>
    <property type="evidence" value="ECO:0007669"/>
    <property type="project" value="TreeGrafter"/>
</dbReference>
<dbReference type="SMART" id="SM00479">
    <property type="entry name" value="EXOIII"/>
    <property type="match status" value="1"/>
</dbReference>
<proteinExistence type="predicted"/>
<evidence type="ECO:0000259" key="5">
    <source>
        <dbReference type="SMART" id="SM00479"/>
    </source>
</evidence>
<dbReference type="InterPro" id="IPR036397">
    <property type="entry name" value="RNaseH_sf"/>
</dbReference>
<keyword evidence="3" id="KW-0269">Exonuclease</keyword>